<dbReference type="Proteomes" id="UP000198881">
    <property type="component" value="Unassembled WGS sequence"/>
</dbReference>
<dbReference type="RefSeq" id="WP_091698364.1">
    <property type="nucleotide sequence ID" value="NZ_FPCG01000009.1"/>
</dbReference>
<feature type="transmembrane region" description="Helical" evidence="1">
    <location>
        <begin position="88"/>
        <end position="114"/>
    </location>
</feature>
<accession>A0A1I7MQ18</accession>
<reference evidence="2 3" key="1">
    <citation type="submission" date="2016-10" db="EMBL/GenBank/DDBJ databases">
        <authorList>
            <person name="de Groot N.N."/>
        </authorList>
    </citation>
    <scope>NUCLEOTIDE SEQUENCE [LARGE SCALE GENOMIC DNA]</scope>
    <source>
        <strain evidence="2 3">CGMCC 1.7054</strain>
    </source>
</reference>
<organism evidence="2 3">
    <name type="scientific">Micrococcus terreus</name>
    <dbReference type="NCBI Taxonomy" id="574650"/>
    <lineage>
        <taxon>Bacteria</taxon>
        <taxon>Bacillati</taxon>
        <taxon>Actinomycetota</taxon>
        <taxon>Actinomycetes</taxon>
        <taxon>Micrococcales</taxon>
        <taxon>Micrococcaceae</taxon>
        <taxon>Micrococcus</taxon>
    </lineage>
</organism>
<feature type="transmembrane region" description="Helical" evidence="1">
    <location>
        <begin position="150"/>
        <end position="170"/>
    </location>
</feature>
<dbReference type="STRING" id="574650.SAMN04487966_10967"/>
<gene>
    <name evidence="2" type="ORF">SAMN04487966_10967</name>
</gene>
<feature type="transmembrane region" description="Helical" evidence="1">
    <location>
        <begin position="45"/>
        <end position="67"/>
    </location>
</feature>
<sequence length="440" mass="48087">MRFALALAQTTRRRRPRRRGREILGGLILGAVLVAGMILFPEWLILLGCAYVGLVHVMCLWDTDVFLRMDDLRRFGLERFGLQTRLAYLGHYAASDWLLSHAIGLSLFTVTALVLDEAQLLALVAGLYVMALMPLPSVVRFGARAPARAVQVYIVLLLAALVGLGVIVVQAPDLLMDSPMRVAGILVLAGALQTLAMDAIAVRSSGSGLSSSDARRMLGWLVNRKPLLYKDLMLLWRPAVGTLLSSAALFALLMISTPAAWAVPLAVVCLQENVFMSKDRQGYRILQDDHFGMHILHADRTRLRRHLLRVLAIHPVLAWSIVLVIGLLTAAPLIHLLLAALVMVAVHIVDVPRLLADMGRLGWWRVTVRYTLTVSFTLGVAIGGAAVSAVTVLIILVTMLYAPSFRAAAALHRPHSRTAPLRSAHSDRMDVVPVPEAALR</sequence>
<keyword evidence="1" id="KW-1133">Transmembrane helix</keyword>
<dbReference type="EMBL" id="FPCG01000009">
    <property type="protein sequence ID" value="SFV24020.1"/>
    <property type="molecule type" value="Genomic_DNA"/>
</dbReference>
<protein>
    <submittedName>
        <fullName evidence="2">Uncharacterized protein</fullName>
    </submittedName>
</protein>
<feature type="transmembrane region" description="Helical" evidence="1">
    <location>
        <begin position="376"/>
        <end position="402"/>
    </location>
</feature>
<evidence type="ECO:0000313" key="3">
    <source>
        <dbReference type="Proteomes" id="UP000198881"/>
    </source>
</evidence>
<evidence type="ECO:0000256" key="1">
    <source>
        <dbReference type="SAM" id="Phobius"/>
    </source>
</evidence>
<name>A0A1I7MQ18_9MICC</name>
<feature type="transmembrane region" description="Helical" evidence="1">
    <location>
        <begin position="120"/>
        <end position="138"/>
    </location>
</feature>
<keyword evidence="1" id="KW-0472">Membrane</keyword>
<feature type="transmembrane region" description="Helical" evidence="1">
    <location>
        <begin position="307"/>
        <end position="328"/>
    </location>
</feature>
<keyword evidence="3" id="KW-1185">Reference proteome</keyword>
<feature type="transmembrane region" description="Helical" evidence="1">
    <location>
        <begin position="334"/>
        <end position="355"/>
    </location>
</feature>
<proteinExistence type="predicted"/>
<dbReference type="AlphaFoldDB" id="A0A1I7MQ18"/>
<keyword evidence="1" id="KW-0812">Transmembrane</keyword>
<evidence type="ECO:0000313" key="2">
    <source>
        <dbReference type="EMBL" id="SFV24020.1"/>
    </source>
</evidence>
<feature type="transmembrane region" description="Helical" evidence="1">
    <location>
        <begin position="21"/>
        <end position="39"/>
    </location>
</feature>
<feature type="transmembrane region" description="Helical" evidence="1">
    <location>
        <begin position="259"/>
        <end position="276"/>
    </location>
</feature>